<evidence type="ECO:0000313" key="10">
    <source>
        <dbReference type="EMBL" id="OCW58323.1"/>
    </source>
</evidence>
<dbReference type="AlphaFoldDB" id="A0A1C1YXN7"/>
<feature type="compositionally biased region" description="Basic and acidic residues" evidence="8">
    <location>
        <begin position="295"/>
        <end position="316"/>
    </location>
</feature>
<dbReference type="GO" id="GO:0016740">
    <property type="term" value="F:transferase activity"/>
    <property type="evidence" value="ECO:0007669"/>
    <property type="project" value="UniProtKB-KW"/>
</dbReference>
<dbReference type="OrthoDB" id="9809748at2"/>
<keyword evidence="3" id="KW-0808">Transferase</keyword>
<feature type="compositionally biased region" description="Low complexity" evidence="8">
    <location>
        <begin position="389"/>
        <end position="405"/>
    </location>
</feature>
<dbReference type="STRING" id="1480615.AWJ14_21395"/>
<feature type="active site" description="Nucleophile" evidence="7">
    <location>
        <position position="151"/>
    </location>
</feature>
<gene>
    <name evidence="10" type="ORF">AWJ14_21395</name>
</gene>
<dbReference type="SUPFAM" id="SSF141523">
    <property type="entry name" value="L,D-transpeptidase catalytic domain-like"/>
    <property type="match status" value="1"/>
</dbReference>
<proteinExistence type="inferred from homology"/>
<evidence type="ECO:0000256" key="6">
    <source>
        <dbReference type="ARBA" id="ARBA00023316"/>
    </source>
</evidence>
<evidence type="ECO:0000256" key="8">
    <source>
        <dbReference type="SAM" id="MobiDB-lite"/>
    </source>
</evidence>
<dbReference type="GO" id="GO:0009252">
    <property type="term" value="P:peptidoglycan biosynthetic process"/>
    <property type="evidence" value="ECO:0007669"/>
    <property type="project" value="UniProtKB-UniPathway"/>
</dbReference>
<dbReference type="InterPro" id="IPR038063">
    <property type="entry name" value="Transpep_catalytic_dom"/>
</dbReference>
<feature type="region of interest" description="Disordered" evidence="8">
    <location>
        <begin position="295"/>
        <end position="420"/>
    </location>
</feature>
<comment type="similarity">
    <text evidence="2">Belongs to the YkuD family.</text>
</comment>
<feature type="domain" description="L,D-TPase catalytic" evidence="9">
    <location>
        <begin position="51"/>
        <end position="179"/>
    </location>
</feature>
<comment type="caution">
    <text evidence="10">The sequence shown here is derived from an EMBL/GenBank/DDBJ whole genome shotgun (WGS) entry which is preliminary data.</text>
</comment>
<feature type="active site" description="Proton donor/acceptor" evidence="7">
    <location>
        <position position="143"/>
    </location>
</feature>
<dbReference type="EMBL" id="LQZT01000008">
    <property type="protein sequence ID" value="OCW58323.1"/>
    <property type="molecule type" value="Genomic_DNA"/>
</dbReference>
<dbReference type="InterPro" id="IPR005490">
    <property type="entry name" value="LD_TPept_cat_dom"/>
</dbReference>
<evidence type="ECO:0000256" key="7">
    <source>
        <dbReference type="PROSITE-ProRule" id="PRU01373"/>
    </source>
</evidence>
<sequence length="420" mass="46075">MRTLRFLPILLLGLAGCQDALESVSNKVEHPLPAKLVNKMKANDMSTRSPIMMRIFKEEGVLEVWKQKGNGRFDLIASYEICKWSGKLGPKFKEGDRQAPEGYYRIYPAQMNPKSSYYLSFNMGYPNSYDRAYGRTGSNLMVHGACSSAGCYSMTDEQVLEIYGFARDAFKGGQEYFLVEALPFRMTPENMARHRDSEHYEFWKMLKVGYDHFELTKRPPKVDVCDRRYVFNQIPEDENASFKATAACPPASVPTTLASAYASYEKTWNQNFLKAVSKFDHEEAKRLAAAEAKAKAEAEAETRRAEREAREAERLAAHGGQSPAVPVLGLFASGNPLKARTGGESAPQTQAPAQAATASGQATGGQTAVADQVAEAPAPSEVPVPEPNPQAAGLAAAAAPAAPAAQTKGDKPFWKIWSRN</sequence>
<evidence type="ECO:0000259" key="9">
    <source>
        <dbReference type="PROSITE" id="PS52029"/>
    </source>
</evidence>
<keyword evidence="6 7" id="KW-0961">Cell wall biogenesis/degradation</keyword>
<dbReference type="PANTHER" id="PTHR36699:SF1">
    <property type="entry name" value="L,D-TRANSPEPTIDASE YAFK-RELATED"/>
    <property type="match status" value="1"/>
</dbReference>
<evidence type="ECO:0000256" key="1">
    <source>
        <dbReference type="ARBA" id="ARBA00004752"/>
    </source>
</evidence>
<organism evidence="10 11">
    <name type="scientific">Hoeflea olei</name>
    <dbReference type="NCBI Taxonomy" id="1480615"/>
    <lineage>
        <taxon>Bacteria</taxon>
        <taxon>Pseudomonadati</taxon>
        <taxon>Pseudomonadota</taxon>
        <taxon>Alphaproteobacteria</taxon>
        <taxon>Hyphomicrobiales</taxon>
        <taxon>Rhizobiaceae</taxon>
        <taxon>Hoeflea</taxon>
    </lineage>
</organism>
<dbReference type="CDD" id="cd16913">
    <property type="entry name" value="YkuD_like"/>
    <property type="match status" value="1"/>
</dbReference>
<reference evidence="10 11" key="1">
    <citation type="submission" date="2015-12" db="EMBL/GenBank/DDBJ databases">
        <authorList>
            <person name="Shamseldin A."/>
            <person name="Moawad H."/>
            <person name="Abd El-Rahim W.M."/>
            <person name="Sadowsky M.J."/>
        </authorList>
    </citation>
    <scope>NUCLEOTIDE SEQUENCE [LARGE SCALE GENOMIC DNA]</scope>
    <source>
        <strain evidence="10 11">JC234</strain>
    </source>
</reference>
<evidence type="ECO:0000313" key="11">
    <source>
        <dbReference type="Proteomes" id="UP000094795"/>
    </source>
</evidence>
<name>A0A1C1YXN7_9HYPH</name>
<dbReference type="PROSITE" id="PS52029">
    <property type="entry name" value="LD_TPASE"/>
    <property type="match status" value="1"/>
</dbReference>
<accession>A0A1C1YXN7</accession>
<dbReference type="Pfam" id="PF03734">
    <property type="entry name" value="YkuD"/>
    <property type="match status" value="1"/>
</dbReference>
<evidence type="ECO:0000256" key="2">
    <source>
        <dbReference type="ARBA" id="ARBA00005992"/>
    </source>
</evidence>
<evidence type="ECO:0000256" key="3">
    <source>
        <dbReference type="ARBA" id="ARBA00022679"/>
    </source>
</evidence>
<keyword evidence="11" id="KW-1185">Reference proteome</keyword>
<comment type="pathway">
    <text evidence="1 7">Cell wall biogenesis; peptidoglycan biosynthesis.</text>
</comment>
<dbReference type="Proteomes" id="UP000094795">
    <property type="component" value="Unassembled WGS sequence"/>
</dbReference>
<evidence type="ECO:0000256" key="4">
    <source>
        <dbReference type="ARBA" id="ARBA00022960"/>
    </source>
</evidence>
<protein>
    <recommendedName>
        <fullName evidence="9">L,D-TPase catalytic domain-containing protein</fullName>
    </recommendedName>
</protein>
<dbReference type="PROSITE" id="PS51257">
    <property type="entry name" value="PROKAR_LIPOPROTEIN"/>
    <property type="match status" value="1"/>
</dbReference>
<evidence type="ECO:0000256" key="5">
    <source>
        <dbReference type="ARBA" id="ARBA00022984"/>
    </source>
</evidence>
<dbReference type="PANTHER" id="PTHR36699">
    <property type="entry name" value="LD-TRANSPEPTIDASE"/>
    <property type="match status" value="1"/>
</dbReference>
<dbReference type="GO" id="GO:0004180">
    <property type="term" value="F:carboxypeptidase activity"/>
    <property type="evidence" value="ECO:0007669"/>
    <property type="project" value="UniProtKB-ARBA"/>
</dbReference>
<dbReference type="GO" id="GO:0008360">
    <property type="term" value="P:regulation of cell shape"/>
    <property type="evidence" value="ECO:0007669"/>
    <property type="project" value="UniProtKB-UniRule"/>
</dbReference>
<dbReference type="UniPathway" id="UPA00219"/>
<keyword evidence="4 7" id="KW-0133">Cell shape</keyword>
<feature type="compositionally biased region" description="Low complexity" evidence="8">
    <location>
        <begin position="345"/>
        <end position="379"/>
    </location>
</feature>
<dbReference type="GO" id="GO:0071555">
    <property type="term" value="P:cell wall organization"/>
    <property type="evidence" value="ECO:0007669"/>
    <property type="project" value="UniProtKB-UniRule"/>
</dbReference>
<keyword evidence="5 7" id="KW-0573">Peptidoglycan synthesis</keyword>